<keyword evidence="2" id="KW-1185">Reference proteome</keyword>
<dbReference type="AlphaFoldDB" id="S9UF59"/>
<protein>
    <recommendedName>
        <fullName evidence="3">Mitochondrial carrier protein</fullName>
    </recommendedName>
</protein>
<name>S9UF59_9TRYP</name>
<dbReference type="VEuPathDB" id="TriTrypDB:ADEAN_000504400"/>
<dbReference type="Proteomes" id="UP000515908">
    <property type="component" value="Chromosome 09"/>
</dbReference>
<accession>S9UF59</accession>
<reference evidence="1 2" key="1">
    <citation type="submission" date="2020-08" db="EMBL/GenBank/DDBJ databases">
        <authorList>
            <person name="Newling K."/>
            <person name="Davey J."/>
            <person name="Forrester S."/>
        </authorList>
    </citation>
    <scope>NUCLEOTIDE SEQUENCE [LARGE SCALE GENOMIC DNA]</scope>
    <source>
        <strain evidence="2">Crithidia deanei Carvalho (ATCC PRA-265)</strain>
    </source>
</reference>
<evidence type="ECO:0000313" key="1">
    <source>
        <dbReference type="EMBL" id="CAD2217566.1"/>
    </source>
</evidence>
<gene>
    <name evidence="1" type="ORF">ADEAN_000504400</name>
</gene>
<evidence type="ECO:0008006" key="3">
    <source>
        <dbReference type="Google" id="ProtNLM"/>
    </source>
</evidence>
<dbReference type="OrthoDB" id="275936at2759"/>
<dbReference type="PANTHER" id="PTHR37845:SF1">
    <property type="entry name" value="SEQUENCE ORPHAN"/>
    <property type="match status" value="1"/>
</dbReference>
<dbReference type="EMBL" id="LR877153">
    <property type="protein sequence ID" value="CAD2217566.1"/>
    <property type="molecule type" value="Genomic_DNA"/>
</dbReference>
<evidence type="ECO:0000313" key="2">
    <source>
        <dbReference type="Proteomes" id="UP000515908"/>
    </source>
</evidence>
<sequence>MGVHATPEVPVTPQRMTEAEIREAVKVKPLHKVKHLSPSVAAADCTTAIAVAMTAAIPISIIDYSIMARVAGVTDSSMKELFKGIRTVLTRPHKFFLPCAENKCALVYCVCATTYGFTYMGSNLTKSYLESDGRSVAQVNFAAGLVSGFINTGLTIWKDSVILRALPPVGSNAASSNKKVPFLTRSLFCGRDVITCLAAFTIAPMMATWLSQYFYHHKKVHGEIVTLPEDEGKRHIPVSTADAGQVITPALLQFFTTLLHITAIRYRQTYPKFDVKDLADSLRATYISSTLLRICRIIPAFGIGGIMNREMRSNLLDKAEPPVVIE</sequence>
<dbReference type="PANTHER" id="PTHR37845">
    <property type="entry name" value="SEQUENCE ORPHAN"/>
    <property type="match status" value="1"/>
</dbReference>
<organism evidence="1 2">
    <name type="scientific">Angomonas deanei</name>
    <dbReference type="NCBI Taxonomy" id="59799"/>
    <lineage>
        <taxon>Eukaryota</taxon>
        <taxon>Discoba</taxon>
        <taxon>Euglenozoa</taxon>
        <taxon>Kinetoplastea</taxon>
        <taxon>Metakinetoplastina</taxon>
        <taxon>Trypanosomatida</taxon>
        <taxon>Trypanosomatidae</taxon>
        <taxon>Strigomonadinae</taxon>
        <taxon>Angomonas</taxon>
    </lineage>
</organism>
<dbReference type="InterPro" id="IPR038781">
    <property type="entry name" value="C365.16-ike"/>
</dbReference>
<proteinExistence type="predicted"/>
<dbReference type="GO" id="GO:0005739">
    <property type="term" value="C:mitochondrion"/>
    <property type="evidence" value="ECO:0007669"/>
    <property type="project" value="TreeGrafter"/>
</dbReference>